<name>A0AAN7ZKI1_9COLE</name>
<proteinExistence type="predicted"/>
<dbReference type="AlphaFoldDB" id="A0AAN7ZKI1"/>
<dbReference type="Proteomes" id="UP001329430">
    <property type="component" value="Chromosome 3"/>
</dbReference>
<dbReference type="PANTHER" id="PTHR34756">
    <property type="entry name" value="CELL DIVISION CYCLE-ASSOCIATED PROTEIN 3"/>
    <property type="match status" value="1"/>
</dbReference>
<dbReference type="EMBL" id="JAVRBK010000003">
    <property type="protein sequence ID" value="KAK5645952.1"/>
    <property type="molecule type" value="Genomic_DNA"/>
</dbReference>
<gene>
    <name evidence="1" type="ORF">RI129_004416</name>
</gene>
<reference evidence="1 2" key="1">
    <citation type="journal article" date="2024" name="Insects">
        <title>An Improved Chromosome-Level Genome Assembly of the Firefly Pyrocoelia pectoralis.</title>
        <authorList>
            <person name="Fu X."/>
            <person name="Meyer-Rochow V.B."/>
            <person name="Ballantyne L."/>
            <person name="Zhu X."/>
        </authorList>
    </citation>
    <scope>NUCLEOTIDE SEQUENCE [LARGE SCALE GENOMIC DNA]</scope>
    <source>
        <strain evidence="1">XCY_ONT2</strain>
    </source>
</reference>
<sequence>MGSNLSRVVNEFKQQEEKIPSSPILTPQIRNVELDPRSPNTNISRTPIEVLRTPLNKELINSSNFIDTDDCDHSNEVNIDPRSPTVDFHRTPLIIKVETKSEPINIHNKIFDNVRRPTICLTPIKKPSEDTSPKLLETSTKFVKQVENKRNSFIGLLETNIDYVETDIDIVIQKKTLSQSNDVSVDVEHSTDCNEQGIIEENCNSSLPNVPEDVDNVTDTTEAISDITKCITEIDRKLTNLIYEDKEMNVPQNVKPIPSHRAPLCDRNANNQPKKQIPMLKVSDKPTKLAKTSKIPVRKAIKLKGNYRQCENTPPRVTLTSRSHWSKEDSLII</sequence>
<comment type="caution">
    <text evidence="1">The sequence shown here is derived from an EMBL/GenBank/DDBJ whole genome shotgun (WGS) entry which is preliminary data.</text>
</comment>
<evidence type="ECO:0000313" key="2">
    <source>
        <dbReference type="Proteomes" id="UP001329430"/>
    </source>
</evidence>
<dbReference type="InterPro" id="IPR038832">
    <property type="entry name" value="CDCA3"/>
</dbReference>
<organism evidence="1 2">
    <name type="scientific">Pyrocoelia pectoralis</name>
    <dbReference type="NCBI Taxonomy" id="417401"/>
    <lineage>
        <taxon>Eukaryota</taxon>
        <taxon>Metazoa</taxon>
        <taxon>Ecdysozoa</taxon>
        <taxon>Arthropoda</taxon>
        <taxon>Hexapoda</taxon>
        <taxon>Insecta</taxon>
        <taxon>Pterygota</taxon>
        <taxon>Neoptera</taxon>
        <taxon>Endopterygota</taxon>
        <taxon>Coleoptera</taxon>
        <taxon>Polyphaga</taxon>
        <taxon>Elateriformia</taxon>
        <taxon>Elateroidea</taxon>
        <taxon>Lampyridae</taxon>
        <taxon>Lampyrinae</taxon>
        <taxon>Pyrocoelia</taxon>
    </lineage>
</organism>
<keyword evidence="2" id="KW-1185">Reference proteome</keyword>
<protein>
    <submittedName>
        <fullName evidence="1">Uncharacterized protein</fullName>
    </submittedName>
</protein>
<dbReference type="PANTHER" id="PTHR34756:SF1">
    <property type="entry name" value="CELL DIVISION CYCLE-ASSOCIATED PROTEIN 3"/>
    <property type="match status" value="1"/>
</dbReference>
<accession>A0AAN7ZKI1</accession>
<evidence type="ECO:0000313" key="1">
    <source>
        <dbReference type="EMBL" id="KAK5645952.1"/>
    </source>
</evidence>